<evidence type="ECO:0000256" key="1">
    <source>
        <dbReference type="SAM" id="Phobius"/>
    </source>
</evidence>
<feature type="transmembrane region" description="Helical" evidence="1">
    <location>
        <begin position="82"/>
        <end position="101"/>
    </location>
</feature>
<keyword evidence="1" id="KW-0812">Transmembrane</keyword>
<dbReference type="EMBL" id="QKVK01000008">
    <property type="protein sequence ID" value="PZF75897.1"/>
    <property type="molecule type" value="Genomic_DNA"/>
</dbReference>
<organism evidence="2 3">
    <name type="scientific">Aestuariivirga litoralis</name>
    <dbReference type="NCBI Taxonomy" id="2650924"/>
    <lineage>
        <taxon>Bacteria</taxon>
        <taxon>Pseudomonadati</taxon>
        <taxon>Pseudomonadota</taxon>
        <taxon>Alphaproteobacteria</taxon>
        <taxon>Hyphomicrobiales</taxon>
        <taxon>Aestuariivirgaceae</taxon>
        <taxon>Aestuariivirga</taxon>
    </lineage>
</organism>
<keyword evidence="1" id="KW-0472">Membrane</keyword>
<dbReference type="Proteomes" id="UP000248795">
    <property type="component" value="Unassembled WGS sequence"/>
</dbReference>
<feature type="transmembrane region" description="Helical" evidence="1">
    <location>
        <begin position="55"/>
        <end position="76"/>
    </location>
</feature>
<sequence length="124" mass="13363">MSENYYPDLSPLKTGIAGTCPRCGRGKLFDGYLTLAEKCRSCGLSYEFADGGDGAAWFVMLFVCVAGVGSILGVEAAYSPPYWVHALIAVPVLIVLPLLLLRPVKGVLINQQWKADAREGRLGK</sequence>
<comment type="caution">
    <text evidence="2">The sequence shown here is derived from an EMBL/GenBank/DDBJ whole genome shotgun (WGS) entry which is preliminary data.</text>
</comment>
<dbReference type="Pfam" id="PF06170">
    <property type="entry name" value="DUF983"/>
    <property type="match status" value="1"/>
</dbReference>
<gene>
    <name evidence="2" type="ORF">DK847_16305</name>
</gene>
<evidence type="ECO:0000313" key="3">
    <source>
        <dbReference type="Proteomes" id="UP000248795"/>
    </source>
</evidence>
<keyword evidence="1" id="KW-1133">Transmembrane helix</keyword>
<reference evidence="3" key="1">
    <citation type="submission" date="2018-06" db="EMBL/GenBank/DDBJ databases">
        <title>Aestuariibacter litoralis strain KCTC 52945T.</title>
        <authorList>
            <person name="Li X."/>
            <person name="Salam N."/>
            <person name="Li J.-L."/>
            <person name="Chen Y.-M."/>
            <person name="Yang Z.-W."/>
            <person name="Zhang L.-Y."/>
            <person name="Han M.-X."/>
            <person name="Xiao M."/>
            <person name="Li W.-J."/>
        </authorList>
    </citation>
    <scope>NUCLEOTIDE SEQUENCE [LARGE SCALE GENOMIC DNA]</scope>
    <source>
        <strain evidence="3">KCTC 52945</strain>
    </source>
</reference>
<evidence type="ECO:0008006" key="4">
    <source>
        <dbReference type="Google" id="ProtNLM"/>
    </source>
</evidence>
<protein>
    <recommendedName>
        <fullName evidence="4">DUF983 domain-containing protein</fullName>
    </recommendedName>
</protein>
<name>A0A2W2BJ29_9HYPH</name>
<keyword evidence="3" id="KW-1185">Reference proteome</keyword>
<evidence type="ECO:0000313" key="2">
    <source>
        <dbReference type="EMBL" id="PZF75897.1"/>
    </source>
</evidence>
<dbReference type="AlphaFoldDB" id="A0A2W2BJ29"/>
<proteinExistence type="predicted"/>
<dbReference type="InterPro" id="IPR009325">
    <property type="entry name" value="DUF983"/>
</dbReference>
<accession>A0A2W2BJ29</accession>
<dbReference type="RefSeq" id="WP_111199702.1">
    <property type="nucleotide sequence ID" value="NZ_QKVK01000008.1"/>
</dbReference>